<dbReference type="Proteomes" id="UP000577362">
    <property type="component" value="Unassembled WGS sequence"/>
</dbReference>
<dbReference type="RefSeq" id="WP_019404096.1">
    <property type="nucleotide sequence ID" value="NZ_JACIEN010000001.1"/>
</dbReference>
<keyword evidence="3" id="KW-1185">Reference proteome</keyword>
<dbReference type="EMBL" id="JACIEN010000001">
    <property type="protein sequence ID" value="MBB4016353.1"/>
    <property type="molecule type" value="Genomic_DNA"/>
</dbReference>
<evidence type="ECO:0000313" key="3">
    <source>
        <dbReference type="Proteomes" id="UP000577362"/>
    </source>
</evidence>
<comment type="similarity">
    <text evidence="1">Belongs to the ROK (NagC/XylR) family.</text>
</comment>
<dbReference type="GO" id="GO:0016301">
    <property type="term" value="F:kinase activity"/>
    <property type="evidence" value="ECO:0007669"/>
    <property type="project" value="UniProtKB-KW"/>
</dbReference>
<dbReference type="PANTHER" id="PTHR18964">
    <property type="entry name" value="ROK (REPRESSOR, ORF, KINASE) FAMILY"/>
    <property type="match status" value="1"/>
</dbReference>
<proteinExistence type="inferred from homology"/>
<name>A0A840BUX5_9HYPH</name>
<dbReference type="InterPro" id="IPR036388">
    <property type="entry name" value="WH-like_DNA-bd_sf"/>
</dbReference>
<dbReference type="InterPro" id="IPR036390">
    <property type="entry name" value="WH_DNA-bd_sf"/>
</dbReference>
<dbReference type="SUPFAM" id="SSF53067">
    <property type="entry name" value="Actin-like ATPase domain"/>
    <property type="match status" value="1"/>
</dbReference>
<dbReference type="PANTHER" id="PTHR18964:SF149">
    <property type="entry name" value="BIFUNCTIONAL UDP-N-ACETYLGLUCOSAMINE 2-EPIMERASE_N-ACETYLMANNOSAMINE KINASE"/>
    <property type="match status" value="1"/>
</dbReference>
<sequence>MRAMRAGQGTNSLQIRQYNQRLVLRCLRRLGEASKADLARAADLTSTAVGQIVDELDALGLVETVGKRHRGQRGQPATIMRLNRAGAYGIGVRLDRSRIETVLVDLGGHLLAQYTHDIDLPSPAVALDIVQRDVEQLRAFCTPEMRERITGIGIGRPYNLGSWLQQLDLVEVPSLHEWDETDFAGELARATGLATVEENDGAAAAIAELFHGLGHEADNFLYLFIGPCIGGGLAMGGDYLRGETGNAADVAVMPAGPSRLPSAPQGPQTDILLTRASLNALIRHLRHCGAQVTGLGDLPGAMNAHPDAVEEWMDDCVDALAGPLLAMRALLDISLVAVDSDLDRVWIDRLIARLEKALAAGVAEARTPPVVRAGHFGPYAGALGAASLPLFVHFSPRAGILTGEAAVGVKGGSEHVFA</sequence>
<dbReference type="InterPro" id="IPR043129">
    <property type="entry name" value="ATPase_NBD"/>
</dbReference>
<reference evidence="2 3" key="1">
    <citation type="submission" date="2020-08" db="EMBL/GenBank/DDBJ databases">
        <title>Genomic Encyclopedia of Type Strains, Phase IV (KMG-IV): sequencing the most valuable type-strain genomes for metagenomic binning, comparative biology and taxonomic classification.</title>
        <authorList>
            <person name="Goeker M."/>
        </authorList>
    </citation>
    <scope>NUCLEOTIDE SEQUENCE [LARGE SCALE GENOMIC DNA]</scope>
    <source>
        <strain evidence="2 3">DSM 103737</strain>
    </source>
</reference>
<comment type="caution">
    <text evidence="2">The sequence shown here is derived from an EMBL/GenBank/DDBJ whole genome shotgun (WGS) entry which is preliminary data.</text>
</comment>
<protein>
    <submittedName>
        <fullName evidence="2">Putative NBD/HSP70 family sugar kinase</fullName>
    </submittedName>
</protein>
<keyword evidence="2" id="KW-0808">Transferase</keyword>
<dbReference type="Pfam" id="PF00480">
    <property type="entry name" value="ROK"/>
    <property type="match status" value="1"/>
</dbReference>
<gene>
    <name evidence="2" type="ORF">GGR16_001359</name>
</gene>
<dbReference type="InterPro" id="IPR000600">
    <property type="entry name" value="ROK"/>
</dbReference>
<organism evidence="2 3">
    <name type="scientific">Chelatococcus caeni</name>
    <dbReference type="NCBI Taxonomy" id="1348468"/>
    <lineage>
        <taxon>Bacteria</taxon>
        <taxon>Pseudomonadati</taxon>
        <taxon>Pseudomonadota</taxon>
        <taxon>Alphaproteobacteria</taxon>
        <taxon>Hyphomicrobiales</taxon>
        <taxon>Chelatococcaceae</taxon>
        <taxon>Chelatococcus</taxon>
    </lineage>
</organism>
<dbReference type="Gene3D" id="3.30.420.40">
    <property type="match status" value="2"/>
</dbReference>
<evidence type="ECO:0000313" key="2">
    <source>
        <dbReference type="EMBL" id="MBB4016353.1"/>
    </source>
</evidence>
<evidence type="ECO:0000256" key="1">
    <source>
        <dbReference type="ARBA" id="ARBA00006479"/>
    </source>
</evidence>
<dbReference type="Gene3D" id="1.10.10.10">
    <property type="entry name" value="Winged helix-like DNA-binding domain superfamily/Winged helix DNA-binding domain"/>
    <property type="match status" value="1"/>
</dbReference>
<keyword evidence="2" id="KW-0418">Kinase</keyword>
<dbReference type="SUPFAM" id="SSF46785">
    <property type="entry name" value="Winged helix' DNA-binding domain"/>
    <property type="match status" value="1"/>
</dbReference>
<dbReference type="AlphaFoldDB" id="A0A840BUX5"/>
<accession>A0A840BUX5</accession>